<protein>
    <submittedName>
        <fullName evidence="6">Uncharacterized protein</fullName>
    </submittedName>
</protein>
<dbReference type="InterPro" id="IPR048400">
    <property type="entry name" value="SLS1_N"/>
</dbReference>
<evidence type="ECO:0000313" key="6">
    <source>
        <dbReference type="EMBL" id="KYK59871.1"/>
    </source>
</evidence>
<evidence type="ECO:0000259" key="5">
    <source>
        <dbReference type="Pfam" id="PF20778"/>
    </source>
</evidence>
<dbReference type="RefSeq" id="XP_040659223.1">
    <property type="nucleotide sequence ID" value="XM_040798340.1"/>
</dbReference>
<dbReference type="Pfam" id="PF20777">
    <property type="entry name" value="KH_SLS1_2"/>
    <property type="match status" value="1"/>
</dbReference>
<dbReference type="InParanoid" id="A0A151GS28"/>
<gene>
    <name evidence="6" type="ORF">DCS_01005</name>
</gene>
<dbReference type="InterPro" id="IPR032741">
    <property type="entry name" value="Sls1_KH-1"/>
</dbReference>
<dbReference type="InterPro" id="IPR048401">
    <property type="entry name" value="SLS1_C"/>
</dbReference>
<feature type="domain" description="SLS1 first KH" evidence="2">
    <location>
        <begin position="335"/>
        <end position="403"/>
    </location>
</feature>
<feature type="compositionally biased region" description="Basic residues" evidence="1">
    <location>
        <begin position="72"/>
        <end position="88"/>
    </location>
</feature>
<evidence type="ECO:0000259" key="2">
    <source>
        <dbReference type="Pfam" id="PF14611"/>
    </source>
</evidence>
<feature type="domain" description="SLS1 C-terminal" evidence="5">
    <location>
        <begin position="520"/>
        <end position="814"/>
    </location>
</feature>
<accession>A0A151GS28</accession>
<dbReference type="GO" id="GO:0005743">
    <property type="term" value="C:mitochondrial inner membrane"/>
    <property type="evidence" value="ECO:0007669"/>
    <property type="project" value="InterPro"/>
</dbReference>
<feature type="domain" description="SLS1 N-terminal" evidence="3">
    <location>
        <begin position="227"/>
        <end position="328"/>
    </location>
</feature>
<feature type="domain" description="SLS1 second KH" evidence="4">
    <location>
        <begin position="409"/>
        <end position="485"/>
    </location>
</feature>
<dbReference type="Proteomes" id="UP000076580">
    <property type="component" value="Chromosome 01"/>
</dbReference>
<dbReference type="EMBL" id="LAYC01000001">
    <property type="protein sequence ID" value="KYK59871.1"/>
    <property type="molecule type" value="Genomic_DNA"/>
</dbReference>
<dbReference type="AlphaFoldDB" id="A0A151GS28"/>
<reference evidence="6 7" key="1">
    <citation type="journal article" date="2016" name="Sci. Rep.">
        <title>Insights into Adaptations to a Near-Obligate Nematode Endoparasitic Lifestyle from the Finished Genome of Drechmeria coniospora.</title>
        <authorList>
            <person name="Zhang L."/>
            <person name="Zhou Z."/>
            <person name="Guo Q."/>
            <person name="Fokkens L."/>
            <person name="Miskei M."/>
            <person name="Pocsi I."/>
            <person name="Zhang W."/>
            <person name="Chen M."/>
            <person name="Wang L."/>
            <person name="Sun Y."/>
            <person name="Donzelli B.G."/>
            <person name="Gibson D.M."/>
            <person name="Nelson D.R."/>
            <person name="Luo J.G."/>
            <person name="Rep M."/>
            <person name="Liu H."/>
            <person name="Yang S."/>
            <person name="Wang J."/>
            <person name="Krasnoff S.B."/>
            <person name="Xu Y."/>
            <person name="Molnar I."/>
            <person name="Lin M."/>
        </authorList>
    </citation>
    <scope>NUCLEOTIDE SEQUENCE [LARGE SCALE GENOMIC DNA]</scope>
    <source>
        <strain evidence="6 7">ARSEF 6962</strain>
    </source>
</reference>
<evidence type="ECO:0000256" key="1">
    <source>
        <dbReference type="SAM" id="MobiDB-lite"/>
    </source>
</evidence>
<dbReference type="InterPro" id="IPR048748">
    <property type="entry name" value="SLS1_KH2"/>
</dbReference>
<organism evidence="6 7">
    <name type="scientific">Drechmeria coniospora</name>
    <name type="common">Nematophagous fungus</name>
    <name type="synonym">Meria coniospora</name>
    <dbReference type="NCBI Taxonomy" id="98403"/>
    <lineage>
        <taxon>Eukaryota</taxon>
        <taxon>Fungi</taxon>
        <taxon>Dikarya</taxon>
        <taxon>Ascomycota</taxon>
        <taxon>Pezizomycotina</taxon>
        <taxon>Sordariomycetes</taxon>
        <taxon>Hypocreomycetidae</taxon>
        <taxon>Hypocreales</taxon>
        <taxon>Ophiocordycipitaceae</taxon>
        <taxon>Drechmeria</taxon>
    </lineage>
</organism>
<keyword evidence="7" id="KW-1185">Reference proteome</keyword>
<evidence type="ECO:0000259" key="3">
    <source>
        <dbReference type="Pfam" id="PF20776"/>
    </source>
</evidence>
<dbReference type="Pfam" id="PF20776">
    <property type="entry name" value="SLS1_N"/>
    <property type="match status" value="1"/>
</dbReference>
<dbReference type="GeneID" id="63713648"/>
<evidence type="ECO:0000259" key="4">
    <source>
        <dbReference type="Pfam" id="PF20777"/>
    </source>
</evidence>
<dbReference type="Pfam" id="PF20778">
    <property type="entry name" value="SLS1_C"/>
    <property type="match status" value="1"/>
</dbReference>
<feature type="region of interest" description="Disordered" evidence="1">
    <location>
        <begin position="66"/>
        <end position="155"/>
    </location>
</feature>
<feature type="compositionally biased region" description="Pro residues" evidence="1">
    <location>
        <begin position="103"/>
        <end position="114"/>
    </location>
</feature>
<dbReference type="STRING" id="98403.A0A151GS28"/>
<feature type="region of interest" description="Disordered" evidence="1">
    <location>
        <begin position="856"/>
        <end position="886"/>
    </location>
</feature>
<sequence length="886" mass="99460">MLSRAIALPRMCLTCRFVLARCNTIHETYRRKHHDNQLRSFTYDSRPSSKERIEALISGSIADEEYAPGAKSKGRNRRNRRGNFQRKGSRSDDDDEPAEWELPPKPAAHAPPPQSCLEIPEIQETSEPCTEDLKSPSEDLPLDNKPQPLEPRPARPRRVFSHGLLRHQDLGVTVLGKPIEALIIKNPNKMRNLRKPLPILEEDTAVTGSPVHWGDNVPMDDDCSSDFSAEVQRNIEELRPKYSTVLRRKDFDKLMSALVDGFTGSQLIDYFSKGNSDSMLNAADTPSYSWLVRRDPWVAAQSNQWGVLKPKQKQAVLIMTTMWKLEIQEQVEGLGRTLIWLKPDTFRLLVRTPNRVIESLRADFLDTSNNERISTNLDDFRIAMYTRKSTVPLILDRIDEAVRLISSKTISTKHISKDNLLSPVLEELERITNTVLEHQAKHSELSISWLADIGQSQATPGSNDASMCTIPTETPADIVLRLLLTRRQSKDEFSDVQILSPNNSDVNDGIFLEHHREKKAMSWRDKMRRWSRYVTPIYKESSADGKPLSLPSKALLRKSSGVTVGDQIPNHVTATFGHILHTEDDVRETKMAKNRRILFPVVPHPAALTSVTVSKNNAIVQSASIVLNFTPDPTPPLPHGQANLPPQIRLRLPVNPDNDLAAFSVPPDSTLEGIAPWQVKDILLPGETVDVRLTQHRFLPLNANQSSLKAFLAASEFNLLAGQLRTPSRTRFSIPSSWLPKGDQSTTEQTPEVPYLFTGLEVHQVVELAWHGHILRYSSIEAGQHAGQRRELSLHANLGDLHAIGQNKTFLQLVEEVALGKHFPWQDGHKLMQQCSGDEFTGAQIIDEPCYDETVSTREADAEVSSEEAGPLGVNSLDNSEAARRP</sequence>
<proteinExistence type="predicted"/>
<name>A0A151GS28_DRECN</name>
<dbReference type="Pfam" id="PF14611">
    <property type="entry name" value="KH_SLS1_1"/>
    <property type="match status" value="1"/>
</dbReference>
<comment type="caution">
    <text evidence="6">The sequence shown here is derived from an EMBL/GenBank/DDBJ whole genome shotgun (WGS) entry which is preliminary data.</text>
</comment>
<evidence type="ECO:0000313" key="7">
    <source>
        <dbReference type="Proteomes" id="UP000076580"/>
    </source>
</evidence>